<evidence type="ECO:0000313" key="9">
    <source>
        <dbReference type="Proteomes" id="UP000440367"/>
    </source>
</evidence>
<evidence type="ECO:0000313" key="3">
    <source>
        <dbReference type="EMBL" id="KAE9083208.1"/>
    </source>
</evidence>
<dbReference type="Proteomes" id="UP000433483">
    <property type="component" value="Unassembled WGS sequence"/>
</dbReference>
<evidence type="ECO:0000313" key="11">
    <source>
        <dbReference type="Proteomes" id="UP000441208"/>
    </source>
</evidence>
<proteinExistence type="predicted"/>
<keyword evidence="7" id="KW-1185">Reference proteome</keyword>
<protein>
    <submittedName>
        <fullName evidence="3">Uncharacterized protein</fullName>
    </submittedName>
</protein>
<sequence length="52" mass="5926">MWAACVRLHCRRSLAGLVASILDQCVRQRIPSSSIRTSWRDSMATRPVLITR</sequence>
<evidence type="ECO:0000313" key="7">
    <source>
        <dbReference type="Proteomes" id="UP000433483"/>
    </source>
</evidence>
<organism evidence="3 10">
    <name type="scientific">Phytophthora fragariae</name>
    <dbReference type="NCBI Taxonomy" id="53985"/>
    <lineage>
        <taxon>Eukaryota</taxon>
        <taxon>Sar</taxon>
        <taxon>Stramenopiles</taxon>
        <taxon>Oomycota</taxon>
        <taxon>Peronosporomycetes</taxon>
        <taxon>Peronosporales</taxon>
        <taxon>Peronosporaceae</taxon>
        <taxon>Phytophthora</taxon>
    </lineage>
</organism>
<gene>
    <name evidence="6" type="ORF">PF001_g26564</name>
    <name evidence="5" type="ORF">PF002_g28267</name>
    <name evidence="4" type="ORF">PF005_g27587</name>
    <name evidence="3" type="ORF">PF006_g26737</name>
    <name evidence="2" type="ORF">PF007_g28110</name>
</gene>
<evidence type="ECO:0000313" key="6">
    <source>
        <dbReference type="EMBL" id="KAE9275473.1"/>
    </source>
</evidence>
<dbReference type="EMBL" id="QXFZ01003736">
    <property type="protein sequence ID" value="KAE9067343.1"/>
    <property type="molecule type" value="Genomic_DNA"/>
</dbReference>
<evidence type="ECO:0000313" key="5">
    <source>
        <dbReference type="EMBL" id="KAE9177723.1"/>
    </source>
</evidence>
<evidence type="ECO:0000256" key="1">
    <source>
        <dbReference type="SAM" id="SignalP"/>
    </source>
</evidence>
<evidence type="ECO:0000313" key="8">
    <source>
        <dbReference type="Proteomes" id="UP000437068"/>
    </source>
</evidence>
<accession>A0A6A3QX61</accession>
<evidence type="ECO:0000313" key="10">
    <source>
        <dbReference type="Proteomes" id="UP000440732"/>
    </source>
</evidence>
<reference evidence="7 8" key="1">
    <citation type="submission" date="2018-08" db="EMBL/GenBank/DDBJ databases">
        <title>Genomic investigation of the strawberry pathogen Phytophthora fragariae indicates pathogenicity is determined by transcriptional variation in three key races.</title>
        <authorList>
            <person name="Adams T.M."/>
            <person name="Armitage A.D."/>
            <person name="Sobczyk M.K."/>
            <person name="Bates H.J."/>
            <person name="Dunwell J.M."/>
            <person name="Nellist C.F."/>
            <person name="Harrison R.J."/>
        </authorList>
    </citation>
    <scope>NUCLEOTIDE SEQUENCE [LARGE SCALE GENOMIC DNA]</scope>
    <source>
        <strain evidence="6 8">A4</strain>
        <strain evidence="5 9">BC-1</strain>
        <strain evidence="4 7">NOV-27</strain>
        <strain evidence="3 10">NOV-5</strain>
        <strain evidence="2 11">NOV-71</strain>
    </source>
</reference>
<keyword evidence="1" id="KW-0732">Signal</keyword>
<name>A0A6A3QX61_9STRA</name>
<dbReference type="Proteomes" id="UP000440732">
    <property type="component" value="Unassembled WGS sequence"/>
</dbReference>
<dbReference type="EMBL" id="QXGA01003444">
    <property type="protein sequence ID" value="KAE9083208.1"/>
    <property type="molecule type" value="Genomic_DNA"/>
</dbReference>
<feature type="chain" id="PRO_5036165764" evidence="1">
    <location>
        <begin position="16"/>
        <end position="52"/>
    </location>
</feature>
<evidence type="ECO:0000313" key="4">
    <source>
        <dbReference type="EMBL" id="KAE9170358.1"/>
    </source>
</evidence>
<dbReference type="Proteomes" id="UP000440367">
    <property type="component" value="Unassembled WGS sequence"/>
</dbReference>
<comment type="caution">
    <text evidence="3">The sequence shown here is derived from an EMBL/GenBank/DDBJ whole genome shotgun (WGS) entry which is preliminary data.</text>
</comment>
<dbReference type="Proteomes" id="UP000437068">
    <property type="component" value="Unassembled WGS sequence"/>
</dbReference>
<dbReference type="EMBL" id="QXGE01003366">
    <property type="protein sequence ID" value="KAE9275473.1"/>
    <property type="molecule type" value="Genomic_DNA"/>
</dbReference>
<evidence type="ECO:0000313" key="2">
    <source>
        <dbReference type="EMBL" id="KAE9067343.1"/>
    </source>
</evidence>
<dbReference type="Proteomes" id="UP000441208">
    <property type="component" value="Unassembled WGS sequence"/>
</dbReference>
<dbReference type="EMBL" id="QXGD01003424">
    <property type="protein sequence ID" value="KAE9177723.1"/>
    <property type="molecule type" value="Genomic_DNA"/>
</dbReference>
<dbReference type="OrthoDB" id="10273022at2759"/>
<feature type="signal peptide" evidence="1">
    <location>
        <begin position="1"/>
        <end position="15"/>
    </location>
</feature>
<dbReference type="EMBL" id="QXGB01003516">
    <property type="protein sequence ID" value="KAE9170358.1"/>
    <property type="molecule type" value="Genomic_DNA"/>
</dbReference>
<dbReference type="AlphaFoldDB" id="A0A6A3QX61"/>